<comment type="caution">
    <text evidence="3">The sequence shown here is derived from an EMBL/GenBank/DDBJ whole genome shotgun (WGS) entry which is preliminary data.</text>
</comment>
<evidence type="ECO:0000313" key="3">
    <source>
        <dbReference type="EMBL" id="KAK8861305.1"/>
    </source>
</evidence>
<evidence type="ECO:0000256" key="2">
    <source>
        <dbReference type="SAM" id="SignalP"/>
    </source>
</evidence>
<name>A0AAW0YQ25_9TREE</name>
<protein>
    <recommendedName>
        <fullName evidence="5">S-adenosyl-L-methionine-dependent methyltransferase</fullName>
    </recommendedName>
</protein>
<organism evidence="3 4">
    <name type="scientific">Kwoniella newhampshirensis</name>
    <dbReference type="NCBI Taxonomy" id="1651941"/>
    <lineage>
        <taxon>Eukaryota</taxon>
        <taxon>Fungi</taxon>
        <taxon>Dikarya</taxon>
        <taxon>Basidiomycota</taxon>
        <taxon>Agaricomycotina</taxon>
        <taxon>Tremellomycetes</taxon>
        <taxon>Tremellales</taxon>
        <taxon>Cryptococcaceae</taxon>
        <taxon>Kwoniella</taxon>
    </lineage>
</organism>
<feature type="chain" id="PRO_5043878202" description="S-adenosyl-L-methionine-dependent methyltransferase" evidence="2">
    <location>
        <begin position="26"/>
        <end position="356"/>
    </location>
</feature>
<accession>A0AAW0YQ25</accession>
<keyword evidence="4" id="KW-1185">Reference proteome</keyword>
<evidence type="ECO:0000313" key="4">
    <source>
        <dbReference type="Proteomes" id="UP001388673"/>
    </source>
</evidence>
<feature type="region of interest" description="Disordered" evidence="1">
    <location>
        <begin position="165"/>
        <end position="209"/>
    </location>
</feature>
<feature type="compositionally biased region" description="Acidic residues" evidence="1">
    <location>
        <begin position="179"/>
        <end position="198"/>
    </location>
</feature>
<dbReference type="KEGG" id="kne:92179383"/>
<dbReference type="InterPro" id="IPR029063">
    <property type="entry name" value="SAM-dependent_MTases_sf"/>
</dbReference>
<reference evidence="3 4" key="1">
    <citation type="journal article" date="2024" name="bioRxiv">
        <title>Comparative genomics of Cryptococcus and Kwoniella reveals pathogenesis evolution and contrasting karyotype dynamics via intercentromeric recombination or chromosome fusion.</title>
        <authorList>
            <person name="Coelho M.A."/>
            <person name="David-Palma M."/>
            <person name="Shea T."/>
            <person name="Bowers K."/>
            <person name="McGinley-Smith S."/>
            <person name="Mohammad A.W."/>
            <person name="Gnirke A."/>
            <person name="Yurkov A.M."/>
            <person name="Nowrousian M."/>
            <person name="Sun S."/>
            <person name="Cuomo C.A."/>
            <person name="Heitman J."/>
        </authorList>
    </citation>
    <scope>NUCLEOTIDE SEQUENCE [LARGE SCALE GENOMIC DNA]</scope>
    <source>
        <strain evidence="3 4">CBS 13917</strain>
    </source>
</reference>
<evidence type="ECO:0000256" key="1">
    <source>
        <dbReference type="SAM" id="MobiDB-lite"/>
    </source>
</evidence>
<evidence type="ECO:0008006" key="5">
    <source>
        <dbReference type="Google" id="ProtNLM"/>
    </source>
</evidence>
<dbReference type="EMBL" id="JBCAWK010000004">
    <property type="protein sequence ID" value="KAK8861305.1"/>
    <property type="molecule type" value="Genomic_DNA"/>
</dbReference>
<dbReference type="SUPFAM" id="SSF53335">
    <property type="entry name" value="S-adenosyl-L-methionine-dependent methyltransferases"/>
    <property type="match status" value="2"/>
</dbReference>
<dbReference type="AlphaFoldDB" id="A0AAW0YQ25"/>
<feature type="signal peptide" evidence="2">
    <location>
        <begin position="1"/>
        <end position="25"/>
    </location>
</feature>
<gene>
    <name evidence="3" type="ORF">IAR55_002124</name>
</gene>
<sequence>MPSLTLLSVSVVPLILLLAPRWIEPYSLLDYEVLNVRPGDRGRTTAWFNMGWWENTDIFPDAAEALAQKMLDLAYEGGYVGGGSVLDIGHGAGESLALHLSQPSPPRHLHALTSLSSDTSASRKLIEALYPVADRETEVGFFTFSARFRPGKDVGHPLDRMRGYLGENGAAKDRSSSFVEDEWDSEEQDQLVEEDESEGIAPDEKGGIDAPPPYDLIYILDSVYHYPPSLPEFLSTTQPVLSPSGLVVFTDIVPPPSLPRWNAFIISYILNVPFTNLFNRPDLQGYKAQLEGEGWEDVVVQDWSEGVWPGFITDLKSRGGFWYLVGRVVEGAQKEGWKFVGVRVKRGKSCETMHDD</sequence>
<keyword evidence="2" id="KW-0732">Signal</keyword>
<dbReference type="RefSeq" id="XP_066803930.1">
    <property type="nucleotide sequence ID" value="XM_066945241.1"/>
</dbReference>
<dbReference type="Proteomes" id="UP001388673">
    <property type="component" value="Unassembled WGS sequence"/>
</dbReference>
<proteinExistence type="predicted"/>
<dbReference type="Gene3D" id="3.40.50.150">
    <property type="entry name" value="Vaccinia Virus protein VP39"/>
    <property type="match status" value="1"/>
</dbReference>
<dbReference type="GeneID" id="92179383"/>
<dbReference type="Pfam" id="PF13489">
    <property type="entry name" value="Methyltransf_23"/>
    <property type="match status" value="1"/>
</dbReference>